<sequence>MRGVARPPHVENSNSTSDIRRTRPPAVSTLGHMVNAFEGLIDRFLGASAEFERKLRAVRPEQWSRPTPCTEWNVRQLVNHMTRGNLNYVSLLHGGTAADFLRLRDADALGTDPSGAYARSVRECARAFGETGARQRILDYPLGPVTGQQALAVRIADSTVHTWDLARAVHLDDTLDRSLVAWIDEHLDEIYAGLAETPTAVETTHRFFAAPEGALARHASPQTRLLHRMGRTPARGD</sequence>
<proteinExistence type="predicted"/>
<dbReference type="InterPro" id="IPR034660">
    <property type="entry name" value="DinB/YfiT-like"/>
</dbReference>
<reference evidence="3 4" key="1">
    <citation type="journal article" date="2019" name="Int. J. Syst. Evol. Microbiol.">
        <title>The Global Catalogue of Microorganisms (GCM) 10K type strain sequencing project: providing services to taxonomists for standard genome sequencing and annotation.</title>
        <authorList>
            <consortium name="The Broad Institute Genomics Platform"/>
            <consortium name="The Broad Institute Genome Sequencing Center for Infectious Disease"/>
            <person name="Wu L."/>
            <person name="Ma J."/>
        </authorList>
    </citation>
    <scope>NUCLEOTIDE SEQUENCE [LARGE SCALE GENOMIC DNA]</scope>
    <source>
        <strain evidence="3 4">JCM 16374</strain>
    </source>
</reference>
<evidence type="ECO:0000259" key="2">
    <source>
        <dbReference type="Pfam" id="PF11716"/>
    </source>
</evidence>
<dbReference type="NCBIfam" id="TIGR03083">
    <property type="entry name" value="maleylpyruvate isomerase family mycothiol-dependent enzyme"/>
    <property type="match status" value="1"/>
</dbReference>
<dbReference type="NCBIfam" id="TIGR03086">
    <property type="entry name" value="TIGR03086 family metal-binding protein"/>
    <property type="match status" value="1"/>
</dbReference>
<accession>A0ABN3RQJ0</accession>
<dbReference type="InterPro" id="IPR024344">
    <property type="entry name" value="MDMPI_metal-binding"/>
</dbReference>
<dbReference type="Pfam" id="PF11716">
    <property type="entry name" value="MDMPI_N"/>
    <property type="match status" value="1"/>
</dbReference>
<feature type="domain" description="Mycothiol-dependent maleylpyruvate isomerase metal-binding" evidence="2">
    <location>
        <begin position="47"/>
        <end position="166"/>
    </location>
</feature>
<comment type="caution">
    <text evidence="3">The sequence shown here is derived from an EMBL/GenBank/DDBJ whole genome shotgun (WGS) entry which is preliminary data.</text>
</comment>
<gene>
    <name evidence="3" type="ORF">GCM10009864_26220</name>
</gene>
<organism evidence="3 4">
    <name type="scientific">Streptomyces lunalinharesii</name>
    <dbReference type="NCBI Taxonomy" id="333384"/>
    <lineage>
        <taxon>Bacteria</taxon>
        <taxon>Bacillati</taxon>
        <taxon>Actinomycetota</taxon>
        <taxon>Actinomycetes</taxon>
        <taxon>Kitasatosporales</taxon>
        <taxon>Streptomycetaceae</taxon>
        <taxon>Streptomyces</taxon>
    </lineage>
</organism>
<protein>
    <submittedName>
        <fullName evidence="3">TIGR03086 family metal-binding protein</fullName>
    </submittedName>
</protein>
<keyword evidence="4" id="KW-1185">Reference proteome</keyword>
<feature type="region of interest" description="Disordered" evidence="1">
    <location>
        <begin position="1"/>
        <end position="24"/>
    </location>
</feature>
<evidence type="ECO:0000256" key="1">
    <source>
        <dbReference type="SAM" id="MobiDB-lite"/>
    </source>
</evidence>
<dbReference type="SUPFAM" id="SSF109854">
    <property type="entry name" value="DinB/YfiT-like putative metalloenzymes"/>
    <property type="match status" value="1"/>
</dbReference>
<name>A0ABN3RQJ0_9ACTN</name>
<dbReference type="InterPro" id="IPR017520">
    <property type="entry name" value="CHP03086"/>
</dbReference>
<dbReference type="Proteomes" id="UP001500994">
    <property type="component" value="Unassembled WGS sequence"/>
</dbReference>
<dbReference type="InterPro" id="IPR017517">
    <property type="entry name" value="Maleyloyr_isom"/>
</dbReference>
<evidence type="ECO:0000313" key="3">
    <source>
        <dbReference type="EMBL" id="GAA2658301.1"/>
    </source>
</evidence>
<dbReference type="Gene3D" id="1.20.120.450">
    <property type="entry name" value="dinb family like domain"/>
    <property type="match status" value="1"/>
</dbReference>
<evidence type="ECO:0000313" key="4">
    <source>
        <dbReference type="Proteomes" id="UP001500994"/>
    </source>
</evidence>
<dbReference type="EMBL" id="BAAARK010000006">
    <property type="protein sequence ID" value="GAA2658301.1"/>
    <property type="molecule type" value="Genomic_DNA"/>
</dbReference>